<dbReference type="Proteomes" id="UP000799754">
    <property type="component" value="Unassembled WGS sequence"/>
</dbReference>
<protein>
    <submittedName>
        <fullName evidence="1">Uncharacterized protein</fullName>
    </submittedName>
</protein>
<sequence length="317" mass="35131">MSTTMSSSNETPDNLTGTNSDWSGAEANYPAGMTFEGSMFPPGRDKNIWGQQDPLEAVGPPGPSNEENGEEFWRESNRGKHVWTGEAIVYTNRRPDATQQEYQTKFWEKYDAQKAQEAEGSVQEQTQGQQQVDEQHFPDALPTPSFPACVPAPTNNNASQQSIIPAPHILQASPPGSAGVLDYLRANGLLQAQQVPAARPSSDIDGEYEVDDEYLTDAPHDLPSPSDNHDQLPDSTPPKTSPPRSIDDWDDDNLLSFWKWKVIRKKGYEPMLTHFPGQTTETLHETWKAHKARCEELGAAWRAAGKPAGSVEEWSDE</sequence>
<dbReference type="EMBL" id="MU006714">
    <property type="protein sequence ID" value="KAF2628155.1"/>
    <property type="molecule type" value="Genomic_DNA"/>
</dbReference>
<comment type="caution">
    <text evidence="1">The sequence shown here is derived from an EMBL/GenBank/DDBJ whole genome shotgun (WGS) entry which is preliminary data.</text>
</comment>
<evidence type="ECO:0000313" key="2">
    <source>
        <dbReference type="Proteomes" id="UP000799754"/>
    </source>
</evidence>
<keyword evidence="2" id="KW-1185">Reference proteome</keyword>
<proteinExistence type="predicted"/>
<evidence type="ECO:0000313" key="1">
    <source>
        <dbReference type="EMBL" id="KAF2628155.1"/>
    </source>
</evidence>
<accession>A0ACB6S1P1</accession>
<gene>
    <name evidence="1" type="ORF">BU25DRAFT_448122</name>
</gene>
<reference evidence="1" key="1">
    <citation type="journal article" date="2020" name="Stud. Mycol.">
        <title>101 Dothideomycetes genomes: a test case for predicting lifestyles and emergence of pathogens.</title>
        <authorList>
            <person name="Haridas S."/>
            <person name="Albert R."/>
            <person name="Binder M."/>
            <person name="Bloem J."/>
            <person name="Labutti K."/>
            <person name="Salamov A."/>
            <person name="Andreopoulos B."/>
            <person name="Baker S."/>
            <person name="Barry K."/>
            <person name="Bills G."/>
            <person name="Bluhm B."/>
            <person name="Cannon C."/>
            <person name="Castanera R."/>
            <person name="Culley D."/>
            <person name="Daum C."/>
            <person name="Ezra D."/>
            <person name="Gonzalez J."/>
            <person name="Henrissat B."/>
            <person name="Kuo A."/>
            <person name="Liang C."/>
            <person name="Lipzen A."/>
            <person name="Lutzoni F."/>
            <person name="Magnuson J."/>
            <person name="Mondo S."/>
            <person name="Nolan M."/>
            <person name="Ohm R."/>
            <person name="Pangilinan J."/>
            <person name="Park H.-J."/>
            <person name="Ramirez L."/>
            <person name="Alfaro M."/>
            <person name="Sun H."/>
            <person name="Tritt A."/>
            <person name="Yoshinaga Y."/>
            <person name="Zwiers L.-H."/>
            <person name="Turgeon B."/>
            <person name="Goodwin S."/>
            <person name="Spatafora J."/>
            <person name="Crous P."/>
            <person name="Grigoriev I."/>
        </authorList>
    </citation>
    <scope>NUCLEOTIDE SEQUENCE</scope>
    <source>
        <strain evidence="1">CBS 525.71</strain>
    </source>
</reference>
<name>A0ACB6S1P1_9PLEO</name>
<organism evidence="1 2">
    <name type="scientific">Macroventuria anomochaeta</name>
    <dbReference type="NCBI Taxonomy" id="301207"/>
    <lineage>
        <taxon>Eukaryota</taxon>
        <taxon>Fungi</taxon>
        <taxon>Dikarya</taxon>
        <taxon>Ascomycota</taxon>
        <taxon>Pezizomycotina</taxon>
        <taxon>Dothideomycetes</taxon>
        <taxon>Pleosporomycetidae</taxon>
        <taxon>Pleosporales</taxon>
        <taxon>Pleosporineae</taxon>
        <taxon>Didymellaceae</taxon>
        <taxon>Macroventuria</taxon>
    </lineage>
</organism>